<name>C7R2Q8_JONDD</name>
<dbReference type="eggNOG" id="COG1366">
    <property type="taxonomic scope" value="Bacteria"/>
</dbReference>
<organism evidence="2 3">
    <name type="scientific">Jonesia denitrificans (strain ATCC 14870 / DSM 20603 / BCRC 15368 / CIP 55.134 / JCM 11481 / NBRC 15587 / NCTC 10816 / Prevot 55134)</name>
    <name type="common">Listeria denitrificans</name>
    <dbReference type="NCBI Taxonomy" id="471856"/>
    <lineage>
        <taxon>Bacteria</taxon>
        <taxon>Bacillati</taxon>
        <taxon>Actinomycetota</taxon>
        <taxon>Actinomycetes</taxon>
        <taxon>Micrococcales</taxon>
        <taxon>Jonesiaceae</taxon>
        <taxon>Jonesia</taxon>
    </lineage>
</organism>
<dbReference type="AlphaFoldDB" id="C7R2Q8"/>
<dbReference type="KEGG" id="jde:Jden_2417"/>
<dbReference type="RefSeq" id="WP_015772660.1">
    <property type="nucleotide sequence ID" value="NC_013174.1"/>
</dbReference>
<dbReference type="InterPro" id="IPR036513">
    <property type="entry name" value="STAS_dom_sf"/>
</dbReference>
<reference evidence="2 3" key="1">
    <citation type="journal article" date="2009" name="Stand. Genomic Sci.">
        <title>Complete genome sequence of Jonesia denitrificans type strain (Prevot 55134).</title>
        <authorList>
            <person name="Pukall R."/>
            <person name="Gehrich-Schroter G."/>
            <person name="Lapidus A."/>
            <person name="Nolan M."/>
            <person name="Glavina Del Rio T."/>
            <person name="Lucas S."/>
            <person name="Chen F."/>
            <person name="Tice H."/>
            <person name="Pitluck S."/>
            <person name="Cheng J.F."/>
            <person name="Copeland A."/>
            <person name="Saunders E."/>
            <person name="Brettin T."/>
            <person name="Detter J.C."/>
            <person name="Bruce D."/>
            <person name="Goodwin L."/>
            <person name="Pati A."/>
            <person name="Ivanova N."/>
            <person name="Mavromatis K."/>
            <person name="Ovchinnikova G."/>
            <person name="Chen A."/>
            <person name="Palaniappan K."/>
            <person name="Land M."/>
            <person name="Hauser L."/>
            <person name="Chang Y.J."/>
            <person name="Jeffries C.D."/>
            <person name="Chain P."/>
            <person name="Goker M."/>
            <person name="Bristow J."/>
            <person name="Eisen J.A."/>
            <person name="Markowitz V."/>
            <person name="Hugenholtz P."/>
            <person name="Kyrpides N.C."/>
            <person name="Klenk H.P."/>
            <person name="Han C."/>
        </authorList>
    </citation>
    <scope>NUCLEOTIDE SEQUENCE [LARGE SCALE GENOMIC DNA]</scope>
    <source>
        <strain evidence="3">ATCC 14870 / DSM 20603 / BCRC 15368 / CIP 55.134 / JCM 11481 / NBRC 15587 / NCTC 10816 / Prevot 55134</strain>
    </source>
</reference>
<evidence type="ECO:0000259" key="1">
    <source>
        <dbReference type="PROSITE" id="PS50801"/>
    </source>
</evidence>
<evidence type="ECO:0000313" key="2">
    <source>
        <dbReference type="EMBL" id="ACV10049.1"/>
    </source>
</evidence>
<dbReference type="Pfam" id="PF01740">
    <property type="entry name" value="STAS"/>
    <property type="match status" value="1"/>
</dbReference>
<dbReference type="STRING" id="471856.Jden_2417"/>
<keyword evidence="3" id="KW-1185">Reference proteome</keyword>
<proteinExistence type="predicted"/>
<dbReference type="CDD" id="cd07043">
    <property type="entry name" value="STAS_anti-anti-sigma_factors"/>
    <property type="match status" value="1"/>
</dbReference>
<dbReference type="PROSITE" id="PS50801">
    <property type="entry name" value="STAS"/>
    <property type="match status" value="1"/>
</dbReference>
<dbReference type="EMBL" id="CP001706">
    <property type="protein sequence ID" value="ACV10049.1"/>
    <property type="molecule type" value="Genomic_DNA"/>
</dbReference>
<dbReference type="HOGENOM" id="CLU_2057160_0_0_11"/>
<dbReference type="OrthoDB" id="9793697at2"/>
<dbReference type="Proteomes" id="UP000000628">
    <property type="component" value="Chromosome"/>
</dbReference>
<feature type="domain" description="STAS" evidence="1">
    <location>
        <begin position="1"/>
        <end position="111"/>
    </location>
</feature>
<protein>
    <submittedName>
        <fullName evidence="2">Anti-sigma-factor antagonist</fullName>
    </submittedName>
</protein>
<evidence type="ECO:0000313" key="3">
    <source>
        <dbReference type="Proteomes" id="UP000000628"/>
    </source>
</evidence>
<accession>C7R2Q8</accession>
<dbReference type="Gene3D" id="3.30.750.24">
    <property type="entry name" value="STAS domain"/>
    <property type="match status" value="1"/>
</dbReference>
<dbReference type="SUPFAM" id="SSF52091">
    <property type="entry name" value="SpoIIaa-like"/>
    <property type="match status" value="1"/>
</dbReference>
<gene>
    <name evidence="2" type="ordered locus">Jden_2417</name>
</gene>
<sequence length="111" mass="12306">MFEIATTPMATTVVISGDLDLASRDQFLEVAARLTSLRRSLLTIDMCDVRFMDSTGAAFLISLAETGQRRGWLTVLRGSSDAHRFVLDICGATHLFRFDTEHYCHHTASPA</sequence>
<dbReference type="SMR" id="C7R2Q8"/>
<dbReference type="InterPro" id="IPR002645">
    <property type="entry name" value="STAS_dom"/>
</dbReference>